<sequence length="520" mass="57301">MEMSFSASMFDGHVTSQDLNDVIHSTSMLYASDSFNGNSLESLDSSLETSSFVIGESVTETPIDFTSETEVSSINPSSSIVDIMSTSMPIPKPDVKATGETVYQDQGNLTFICTVDNYHNFTSINLEYDGVIIFNMTGNDHGFEDSEWTLVQTTNDETLTLAATYNNPTCEDTEKSFRCSVNGDWGVVEDSTSSVVKVKPGIPEIYLPIKFIENEDTGGDIYCSVDKGVPAATVSWSVEFVEEDPNDFSVLTTINSNKTCSNIVKSSIRRKFDKSWHNASLCCTATQDQITTSTCKKLYIIPADYCVGKEDKLYDHPYDDCYLFIQCGTNITYINTCGASSRFCFNENTQGCTDAVATTTDPNFVDDPYSCEGKPNYAYIPVEGSCKNYTRCVHGEKKTEVCSGDSYFVATPENQNIVCDRGIDNAYCKRSGIQSTEATTTDPNFVDDPYSCEGKPNYAYIPVEGSCKNYTRCVHGEKKTEVCAGDTYFVATPKNQNIVCDRGIDNAYCKRSGIQSTESP</sequence>
<dbReference type="RefSeq" id="XP_009062959.1">
    <property type="nucleotide sequence ID" value="XM_009064711.1"/>
</dbReference>
<dbReference type="GO" id="GO:0008061">
    <property type="term" value="F:chitin binding"/>
    <property type="evidence" value="ECO:0007669"/>
    <property type="project" value="InterPro"/>
</dbReference>
<dbReference type="KEGG" id="lgi:LOTGIDRAFT_235458"/>
<reference evidence="2 3" key="1">
    <citation type="journal article" date="2013" name="Nature">
        <title>Insights into bilaterian evolution from three spiralian genomes.</title>
        <authorList>
            <person name="Simakov O."/>
            <person name="Marletaz F."/>
            <person name="Cho S.J."/>
            <person name="Edsinger-Gonzales E."/>
            <person name="Havlak P."/>
            <person name="Hellsten U."/>
            <person name="Kuo D.H."/>
            <person name="Larsson T."/>
            <person name="Lv J."/>
            <person name="Arendt D."/>
            <person name="Savage R."/>
            <person name="Osoegawa K."/>
            <person name="de Jong P."/>
            <person name="Grimwood J."/>
            <person name="Chapman J.A."/>
            <person name="Shapiro H."/>
            <person name="Aerts A."/>
            <person name="Otillar R.P."/>
            <person name="Terry A.Y."/>
            <person name="Boore J.L."/>
            <person name="Grigoriev I.V."/>
            <person name="Lindberg D.R."/>
            <person name="Seaver E.C."/>
            <person name="Weisblat D.A."/>
            <person name="Putnam N.H."/>
            <person name="Rokhsar D.S."/>
        </authorList>
    </citation>
    <scope>NUCLEOTIDE SEQUENCE [LARGE SCALE GENOMIC DNA]</scope>
</reference>
<evidence type="ECO:0000313" key="3">
    <source>
        <dbReference type="Proteomes" id="UP000030746"/>
    </source>
</evidence>
<dbReference type="EMBL" id="KB203083">
    <property type="protein sequence ID" value="ESO86425.1"/>
    <property type="molecule type" value="Genomic_DNA"/>
</dbReference>
<dbReference type="OrthoDB" id="6135902at2759"/>
<dbReference type="PROSITE" id="PS50940">
    <property type="entry name" value="CHIT_BIND_II"/>
    <property type="match status" value="2"/>
</dbReference>
<dbReference type="STRING" id="225164.V3ZV36"/>
<dbReference type="GO" id="GO:0005576">
    <property type="term" value="C:extracellular region"/>
    <property type="evidence" value="ECO:0007669"/>
    <property type="project" value="InterPro"/>
</dbReference>
<dbReference type="InterPro" id="IPR013783">
    <property type="entry name" value="Ig-like_fold"/>
</dbReference>
<accession>V3ZV36</accession>
<dbReference type="GeneID" id="20249856"/>
<dbReference type="CTD" id="20249856"/>
<dbReference type="InterPro" id="IPR002557">
    <property type="entry name" value="Chitin-bd_dom"/>
</dbReference>
<proteinExistence type="predicted"/>
<evidence type="ECO:0000259" key="1">
    <source>
        <dbReference type="PROSITE" id="PS50940"/>
    </source>
</evidence>
<feature type="domain" description="Chitin-binding type-2" evidence="1">
    <location>
        <begin position="449"/>
        <end position="511"/>
    </location>
</feature>
<organism evidence="2 3">
    <name type="scientific">Lottia gigantea</name>
    <name type="common">Giant owl limpet</name>
    <dbReference type="NCBI Taxonomy" id="225164"/>
    <lineage>
        <taxon>Eukaryota</taxon>
        <taxon>Metazoa</taxon>
        <taxon>Spiralia</taxon>
        <taxon>Lophotrochozoa</taxon>
        <taxon>Mollusca</taxon>
        <taxon>Gastropoda</taxon>
        <taxon>Patellogastropoda</taxon>
        <taxon>Lottioidea</taxon>
        <taxon>Lottiidae</taxon>
        <taxon>Lottia</taxon>
    </lineage>
</organism>
<dbReference type="Gene3D" id="2.60.40.10">
    <property type="entry name" value="Immunoglobulins"/>
    <property type="match status" value="1"/>
</dbReference>
<protein>
    <recommendedName>
        <fullName evidence="1">Chitin-binding type-2 domain-containing protein</fullName>
    </recommendedName>
</protein>
<feature type="domain" description="Chitin-binding type-2" evidence="1">
    <location>
        <begin position="368"/>
        <end position="430"/>
    </location>
</feature>
<dbReference type="Proteomes" id="UP000030746">
    <property type="component" value="Unassembled WGS sequence"/>
</dbReference>
<name>V3ZV36_LOTGI</name>
<gene>
    <name evidence="2" type="ORF">LOTGIDRAFT_235458</name>
</gene>
<dbReference type="AlphaFoldDB" id="V3ZV36"/>
<keyword evidence="3" id="KW-1185">Reference proteome</keyword>
<evidence type="ECO:0000313" key="2">
    <source>
        <dbReference type="EMBL" id="ESO86425.1"/>
    </source>
</evidence>
<dbReference type="HOGENOM" id="CLU_524083_0_0_1"/>